<feature type="transmembrane region" description="Helical" evidence="8">
    <location>
        <begin position="311"/>
        <end position="330"/>
    </location>
</feature>
<keyword evidence="3 8" id="KW-0813">Transport</keyword>
<dbReference type="GeneID" id="72184513"/>
<dbReference type="InterPro" id="IPR035906">
    <property type="entry name" value="MetI-like_sf"/>
</dbReference>
<evidence type="ECO:0000256" key="1">
    <source>
        <dbReference type="ARBA" id="ARBA00004651"/>
    </source>
</evidence>
<reference evidence="10 11" key="1">
    <citation type="submission" date="2022-04" db="EMBL/GenBank/DDBJ databases">
        <title>Diverse halophilic archaea isolated from saline environments.</title>
        <authorList>
            <person name="Cui H.-L."/>
        </authorList>
    </citation>
    <scope>NUCLEOTIDE SEQUENCE [LARGE SCALE GENOMIC DNA]</scope>
    <source>
        <strain evidence="10 11">XZYJT49</strain>
    </source>
</reference>
<name>A0A8U0HWV8_9EURY</name>
<feature type="transmembrane region" description="Helical" evidence="8">
    <location>
        <begin position="30"/>
        <end position="55"/>
    </location>
</feature>
<dbReference type="SUPFAM" id="SSF161098">
    <property type="entry name" value="MetI-like"/>
    <property type="match status" value="1"/>
</dbReference>
<evidence type="ECO:0000256" key="5">
    <source>
        <dbReference type="ARBA" id="ARBA00022692"/>
    </source>
</evidence>
<dbReference type="Proteomes" id="UP000830729">
    <property type="component" value="Chromosome"/>
</dbReference>
<dbReference type="EMBL" id="CP096659">
    <property type="protein sequence ID" value="UPV75407.1"/>
    <property type="molecule type" value="Genomic_DNA"/>
</dbReference>
<comment type="subcellular location">
    <subcellularLocation>
        <location evidence="1 8">Cell membrane</location>
        <topology evidence="1 8">Multi-pass membrane protein</topology>
    </subcellularLocation>
</comment>
<feature type="transmembrane region" description="Helical" evidence="8">
    <location>
        <begin position="210"/>
        <end position="232"/>
    </location>
</feature>
<evidence type="ECO:0000256" key="4">
    <source>
        <dbReference type="ARBA" id="ARBA00022475"/>
    </source>
</evidence>
<evidence type="ECO:0000256" key="6">
    <source>
        <dbReference type="ARBA" id="ARBA00022989"/>
    </source>
</evidence>
<feature type="transmembrane region" description="Helical" evidence="8">
    <location>
        <begin position="160"/>
        <end position="183"/>
    </location>
</feature>
<dbReference type="Pfam" id="PF00528">
    <property type="entry name" value="BPD_transp_1"/>
    <property type="match status" value="1"/>
</dbReference>
<dbReference type="PANTHER" id="PTHR42929">
    <property type="entry name" value="INNER MEMBRANE ABC TRANSPORTER PERMEASE PROTEIN YDCU-RELATED-RELATED"/>
    <property type="match status" value="1"/>
</dbReference>
<evidence type="ECO:0000259" key="9">
    <source>
        <dbReference type="PROSITE" id="PS50928"/>
    </source>
</evidence>
<feature type="transmembrane region" description="Helical" evidence="8">
    <location>
        <begin position="127"/>
        <end position="148"/>
    </location>
</feature>
<keyword evidence="6 8" id="KW-1133">Transmembrane helix</keyword>
<dbReference type="InterPro" id="IPR000515">
    <property type="entry name" value="MetI-like"/>
</dbReference>
<dbReference type="RefSeq" id="WP_248651449.1">
    <property type="nucleotide sequence ID" value="NZ_CP096659.1"/>
</dbReference>
<gene>
    <name evidence="10" type="ORF">M0R89_04900</name>
</gene>
<keyword evidence="7 8" id="KW-0472">Membrane</keyword>
<evidence type="ECO:0000256" key="8">
    <source>
        <dbReference type="RuleBase" id="RU363032"/>
    </source>
</evidence>
<dbReference type="GO" id="GO:0055085">
    <property type="term" value="P:transmembrane transport"/>
    <property type="evidence" value="ECO:0007669"/>
    <property type="project" value="InterPro"/>
</dbReference>
<dbReference type="Gene3D" id="1.10.3720.10">
    <property type="entry name" value="MetI-like"/>
    <property type="match status" value="1"/>
</dbReference>
<evidence type="ECO:0000313" key="10">
    <source>
        <dbReference type="EMBL" id="UPV75407.1"/>
    </source>
</evidence>
<keyword evidence="4" id="KW-1003">Cell membrane</keyword>
<evidence type="ECO:0000256" key="7">
    <source>
        <dbReference type="ARBA" id="ARBA00023136"/>
    </source>
</evidence>
<comment type="similarity">
    <text evidence="2">Belongs to the binding-protein-dependent transport system permease family. CysTW subfamily.</text>
</comment>
<keyword evidence="5 8" id="KW-0812">Transmembrane</keyword>
<proteinExistence type="inferred from homology"/>
<dbReference type="PROSITE" id="PS50928">
    <property type="entry name" value="ABC_TM1"/>
    <property type="match status" value="1"/>
</dbReference>
<accession>A0A8U0HWV8</accession>
<evidence type="ECO:0000256" key="2">
    <source>
        <dbReference type="ARBA" id="ARBA00007069"/>
    </source>
</evidence>
<dbReference type="AlphaFoldDB" id="A0A8U0HWV8"/>
<feature type="transmembrane region" description="Helical" evidence="8">
    <location>
        <begin position="253"/>
        <end position="275"/>
    </location>
</feature>
<evidence type="ECO:0000256" key="3">
    <source>
        <dbReference type="ARBA" id="ARBA00022448"/>
    </source>
</evidence>
<sequence>MASEHKSRERDVESGPSLRQRIRRSRWTGFAVNVTPSAFWLFVFFLVPLGVMFYYSFGQRGAFGEVLVAPKYLGLQQYRLFFVPEDASVFQAIWWTVAWLLEAIVPTNLQFAAGEPTPYVQLTLKSIGYGLLATLVSFAVGYPVAYYVGRIAPEEYQDLLLVLIILPFWASFLVRIYAIQILLSGNSVLTNALGFLPFYEAGQSLMNSQFAVMVGLVYIWIPFMILPVYASIEEIDFTLQEAAMDLGANKLQAFRKVIFPLSMPGVVAGSLLVFIPSTGAYVIPDLLGGTNSQMIGNFIAAQFGAAGNWPLGAAGSFTLMGIMLLAIALYQKYGSADIA</sequence>
<protein>
    <submittedName>
        <fullName evidence="10">ABC transporter permease</fullName>
    </submittedName>
</protein>
<organism evidence="10 11">
    <name type="scientific">Halorussus limi</name>
    <dbReference type="NCBI Taxonomy" id="2938695"/>
    <lineage>
        <taxon>Archaea</taxon>
        <taxon>Methanobacteriati</taxon>
        <taxon>Methanobacteriota</taxon>
        <taxon>Stenosarchaea group</taxon>
        <taxon>Halobacteria</taxon>
        <taxon>Halobacteriales</taxon>
        <taxon>Haladaptataceae</taxon>
        <taxon>Halorussus</taxon>
    </lineage>
</organism>
<evidence type="ECO:0000313" key="11">
    <source>
        <dbReference type="Proteomes" id="UP000830729"/>
    </source>
</evidence>
<dbReference type="KEGG" id="halx:M0R89_04900"/>
<dbReference type="PANTHER" id="PTHR42929:SF1">
    <property type="entry name" value="INNER MEMBRANE ABC TRANSPORTER PERMEASE PROTEIN YDCU-RELATED"/>
    <property type="match status" value="1"/>
</dbReference>
<dbReference type="GO" id="GO:0005886">
    <property type="term" value="C:plasma membrane"/>
    <property type="evidence" value="ECO:0007669"/>
    <property type="project" value="UniProtKB-SubCell"/>
</dbReference>
<feature type="domain" description="ABC transmembrane type-1" evidence="9">
    <location>
        <begin position="123"/>
        <end position="330"/>
    </location>
</feature>
<keyword evidence="11" id="KW-1185">Reference proteome</keyword>
<dbReference type="CDD" id="cd06261">
    <property type="entry name" value="TM_PBP2"/>
    <property type="match status" value="1"/>
</dbReference>